<dbReference type="AlphaFoldDB" id="A0A1X0RRD4"/>
<evidence type="ECO:0000259" key="1">
    <source>
        <dbReference type="Pfam" id="PF13966"/>
    </source>
</evidence>
<accession>A0A1X0RRD4</accession>
<organism evidence="2 3">
    <name type="scientific">Rhizopus microsporus</name>
    <dbReference type="NCBI Taxonomy" id="58291"/>
    <lineage>
        <taxon>Eukaryota</taxon>
        <taxon>Fungi</taxon>
        <taxon>Fungi incertae sedis</taxon>
        <taxon>Mucoromycota</taxon>
        <taxon>Mucoromycotina</taxon>
        <taxon>Mucoromycetes</taxon>
        <taxon>Mucorales</taxon>
        <taxon>Mucorineae</taxon>
        <taxon>Rhizopodaceae</taxon>
        <taxon>Rhizopus</taxon>
    </lineage>
</organism>
<dbReference type="InterPro" id="IPR026960">
    <property type="entry name" value="RVT-Znf"/>
</dbReference>
<proteinExistence type="predicted"/>
<gene>
    <name evidence="2" type="ORF">BCV71DRAFT_267437</name>
</gene>
<sequence length="208" mass="24322">MYSLANPRSHAEIRCSTYSDYNLLTQPRHPPLALPSSLLLRPQYWKAFWSLALPPMAFTPWFRLLHRYIPTAALQHVWNPSLTTSPLCRLCQQYTETSFHFFVSCHLKLNFWFSIFERYSLPDKFLTANEIWSVLTSFVPVDEQTIVDTDVFCFFGAGISTIWKYHWRCVFDDTPWYITAAVNSFDLEHGGFLSMLPFERKLSSTIDA</sequence>
<protein>
    <recommendedName>
        <fullName evidence="1">Reverse transcriptase zinc-binding domain-containing protein</fullName>
    </recommendedName>
</protein>
<name>A0A1X0RRD4_RHIZD</name>
<dbReference type="VEuPathDB" id="FungiDB:BCV72DRAFT_334748"/>
<dbReference type="OMA" id="SHAEIRC"/>
<evidence type="ECO:0000313" key="2">
    <source>
        <dbReference type="EMBL" id="ORE14471.1"/>
    </source>
</evidence>
<dbReference type="EMBL" id="KV921470">
    <property type="protein sequence ID" value="ORE14471.1"/>
    <property type="molecule type" value="Genomic_DNA"/>
</dbReference>
<reference evidence="2 3" key="1">
    <citation type="journal article" date="2016" name="Proc. Natl. Acad. Sci. U.S.A.">
        <title>Lipid metabolic changes in an early divergent fungus govern the establishment of a mutualistic symbiosis with endobacteria.</title>
        <authorList>
            <person name="Lastovetsky O.A."/>
            <person name="Gaspar M.L."/>
            <person name="Mondo S.J."/>
            <person name="LaButti K.M."/>
            <person name="Sandor L."/>
            <person name="Grigoriev I.V."/>
            <person name="Henry S.A."/>
            <person name="Pawlowska T.E."/>
        </authorList>
    </citation>
    <scope>NUCLEOTIDE SEQUENCE [LARGE SCALE GENOMIC DNA]</scope>
    <source>
        <strain evidence="2 3">ATCC 11559</strain>
    </source>
</reference>
<evidence type="ECO:0000313" key="3">
    <source>
        <dbReference type="Proteomes" id="UP000242381"/>
    </source>
</evidence>
<dbReference type="Pfam" id="PF13966">
    <property type="entry name" value="zf-RVT"/>
    <property type="match status" value="1"/>
</dbReference>
<feature type="domain" description="Reverse transcriptase zinc-binding" evidence="1">
    <location>
        <begin position="43"/>
        <end position="112"/>
    </location>
</feature>
<dbReference type="Proteomes" id="UP000242381">
    <property type="component" value="Unassembled WGS sequence"/>
</dbReference>